<evidence type="ECO:0000313" key="2">
    <source>
        <dbReference type="Proteomes" id="UP000316181"/>
    </source>
</evidence>
<dbReference type="Proteomes" id="UP000316181">
    <property type="component" value="Unassembled WGS sequence"/>
</dbReference>
<organism evidence="1 2">
    <name type="scientific">Rarobacter incanus</name>
    <dbReference type="NCBI Taxonomy" id="153494"/>
    <lineage>
        <taxon>Bacteria</taxon>
        <taxon>Bacillati</taxon>
        <taxon>Actinomycetota</taxon>
        <taxon>Actinomycetes</taxon>
        <taxon>Micrococcales</taxon>
        <taxon>Rarobacteraceae</taxon>
        <taxon>Rarobacter</taxon>
    </lineage>
</organism>
<name>A0A542SNJ9_9MICO</name>
<accession>A0A542SNJ9</accession>
<dbReference type="Pfam" id="PF21853">
    <property type="entry name" value="DUF6912"/>
    <property type="match status" value="1"/>
</dbReference>
<comment type="caution">
    <text evidence="1">The sequence shown here is derived from an EMBL/GenBank/DDBJ whole genome shotgun (WGS) entry which is preliminary data.</text>
</comment>
<proteinExistence type="predicted"/>
<dbReference type="InterPro" id="IPR054206">
    <property type="entry name" value="DUF6912"/>
</dbReference>
<reference evidence="1 2" key="1">
    <citation type="submission" date="2019-06" db="EMBL/GenBank/DDBJ databases">
        <title>Sequencing the genomes of 1000 actinobacteria strains.</title>
        <authorList>
            <person name="Klenk H.-P."/>
        </authorList>
    </citation>
    <scope>NUCLEOTIDE SEQUENCE [LARGE SCALE GENOMIC DNA]</scope>
    <source>
        <strain evidence="1 2">DSM 10596</strain>
    </source>
</reference>
<gene>
    <name evidence="1" type="ORF">FB389_0853</name>
</gene>
<protein>
    <submittedName>
        <fullName evidence="1">Uncharacterized protein</fullName>
    </submittedName>
</protein>
<evidence type="ECO:0000313" key="1">
    <source>
        <dbReference type="EMBL" id="TQK76193.1"/>
    </source>
</evidence>
<keyword evidence="2" id="KW-1185">Reference proteome</keyword>
<dbReference type="AlphaFoldDB" id="A0A542SNJ9"/>
<dbReference type="RefSeq" id="WP_142111505.1">
    <property type="nucleotide sequence ID" value="NZ_BAAATB010000002.1"/>
</dbReference>
<dbReference type="EMBL" id="VFNV01000001">
    <property type="protein sequence ID" value="TQK76193.1"/>
    <property type="molecule type" value="Genomic_DNA"/>
</dbReference>
<sequence length="156" mass="15771">MRMYLPWSIGELAGIGPTPNSVAVGPGTPFAAVDPHAAFDSADDREEAEFQALYAAAGFSLEAIARDAGHAPALRAVLTVEAEEAPNSGAVAGDLFIGVISSPLECTAVCAHVDEPQAAGLVRSAAIAGDDGAGALEGADLLWYDVSELGDIPLAP</sequence>
<dbReference type="OrthoDB" id="3253180at2"/>